<gene>
    <name evidence="2" type="ORF">SAMN05216564_101323</name>
</gene>
<dbReference type="EMBL" id="FNPC01000001">
    <property type="protein sequence ID" value="SDX74811.1"/>
    <property type="molecule type" value="Genomic_DNA"/>
</dbReference>
<dbReference type="AlphaFoldDB" id="A0A1H3E800"/>
<evidence type="ECO:0000313" key="2">
    <source>
        <dbReference type="EMBL" id="SDX74811.1"/>
    </source>
</evidence>
<accession>A0A1H3E800</accession>
<dbReference type="RefSeq" id="WP_092730423.1">
    <property type="nucleotide sequence ID" value="NZ_FNPC01000001.1"/>
</dbReference>
<sequence length="230" mass="25070">MTDTPRIHLPMQLGGIVRQAWRNLLSVYYTNTPVWRWLKSGALVFLGFFLWMGGNVLLAYWTDAIVLRYAMAYGFVLLAWGPFTHLLVVPAVIRLRRTAEHPVVRRIARHGSKINFGTFLVIVAVVGTIAPGVMLLDFSSGFGADAGGDVTAELTCETGADAVSCELETSEGVDHVVLTSGGEVLDRSDEPPYAVSASRDALSDGPSGAQFEIELRDANGDTLRRFVRTV</sequence>
<evidence type="ECO:0000313" key="3">
    <source>
        <dbReference type="Proteomes" id="UP000199079"/>
    </source>
</evidence>
<keyword evidence="1" id="KW-0472">Membrane</keyword>
<proteinExistence type="predicted"/>
<feature type="transmembrane region" description="Helical" evidence="1">
    <location>
        <begin position="73"/>
        <end position="93"/>
    </location>
</feature>
<keyword evidence="3" id="KW-1185">Reference proteome</keyword>
<keyword evidence="1" id="KW-1133">Transmembrane helix</keyword>
<evidence type="ECO:0000256" key="1">
    <source>
        <dbReference type="SAM" id="Phobius"/>
    </source>
</evidence>
<feature type="transmembrane region" description="Helical" evidence="1">
    <location>
        <begin position="114"/>
        <end position="136"/>
    </location>
</feature>
<protein>
    <submittedName>
        <fullName evidence="2">Uncharacterized protein</fullName>
    </submittedName>
</protein>
<name>A0A1H3E800_9EURY</name>
<dbReference type="OrthoDB" id="186030at2157"/>
<feature type="transmembrane region" description="Helical" evidence="1">
    <location>
        <begin position="42"/>
        <end position="61"/>
    </location>
</feature>
<keyword evidence="1" id="KW-0812">Transmembrane</keyword>
<reference evidence="3" key="1">
    <citation type="submission" date="2016-10" db="EMBL/GenBank/DDBJ databases">
        <authorList>
            <person name="Varghese N."/>
            <person name="Submissions S."/>
        </authorList>
    </citation>
    <scope>NUCLEOTIDE SEQUENCE [LARGE SCALE GENOMIC DNA]</scope>
    <source>
        <strain evidence="3">DC30,IBRC 10041,KCTC 4046</strain>
    </source>
</reference>
<dbReference type="Proteomes" id="UP000199079">
    <property type="component" value="Unassembled WGS sequence"/>
</dbReference>
<organism evidence="2 3">
    <name type="scientific">Halopenitus persicus</name>
    <dbReference type="NCBI Taxonomy" id="1048396"/>
    <lineage>
        <taxon>Archaea</taxon>
        <taxon>Methanobacteriati</taxon>
        <taxon>Methanobacteriota</taxon>
        <taxon>Stenosarchaea group</taxon>
        <taxon>Halobacteria</taxon>
        <taxon>Halobacteriales</taxon>
        <taxon>Haloferacaceae</taxon>
        <taxon>Halopenitus</taxon>
    </lineage>
</organism>